<evidence type="ECO:0000259" key="1">
    <source>
        <dbReference type="Pfam" id="PF22479"/>
    </source>
</evidence>
<dbReference type="EMBL" id="NJAJ01000041">
    <property type="protein sequence ID" value="PHM63938.1"/>
    <property type="molecule type" value="Genomic_DNA"/>
</dbReference>
<sequence>MLVEITLSPIPNQTTSFTINADLIDLTLESRLGNIFATVQKNGEYLVCNRVCRNLSYICRWLVFVDIEGNTDPQYTGLGSRYKLVWNDEI</sequence>
<accession>A0A2D0KKM3</accession>
<dbReference type="Pfam" id="PF22479">
    <property type="entry name" value="Pam3_gp18"/>
    <property type="match status" value="1"/>
</dbReference>
<dbReference type="AlphaFoldDB" id="A0A2D0KKM3"/>
<protein>
    <recommendedName>
        <fullName evidence="1">Cyanophage baseplate Pam3 plug gp18 domain-containing protein</fullName>
    </recommendedName>
</protein>
<dbReference type="Proteomes" id="UP000222366">
    <property type="component" value="Unassembled WGS sequence"/>
</dbReference>
<organism evidence="2 3">
    <name type="scientific">Xenorhabdus stockiae</name>
    <dbReference type="NCBI Taxonomy" id="351614"/>
    <lineage>
        <taxon>Bacteria</taxon>
        <taxon>Pseudomonadati</taxon>
        <taxon>Pseudomonadota</taxon>
        <taxon>Gammaproteobacteria</taxon>
        <taxon>Enterobacterales</taxon>
        <taxon>Morganellaceae</taxon>
        <taxon>Xenorhabdus</taxon>
    </lineage>
</organism>
<evidence type="ECO:0000313" key="3">
    <source>
        <dbReference type="Proteomes" id="UP000222366"/>
    </source>
</evidence>
<name>A0A2D0KKM3_9GAMM</name>
<proteinExistence type="predicted"/>
<dbReference type="RefSeq" id="WP_099125849.1">
    <property type="nucleotide sequence ID" value="NZ_CAWNRH010000117.1"/>
</dbReference>
<feature type="domain" description="Cyanophage baseplate Pam3 plug gp18" evidence="1">
    <location>
        <begin position="4"/>
        <end position="88"/>
    </location>
</feature>
<reference evidence="2 3" key="1">
    <citation type="journal article" date="2017" name="Nat. Microbiol.">
        <title>Natural product diversity associated with the nematode symbionts Photorhabdus and Xenorhabdus.</title>
        <authorList>
            <person name="Tobias N.J."/>
            <person name="Wolff H."/>
            <person name="Djahanschiri B."/>
            <person name="Grundmann F."/>
            <person name="Kronenwerth M."/>
            <person name="Shi Y.M."/>
            <person name="Simonyi S."/>
            <person name="Grun P."/>
            <person name="Shapiro-Ilan D."/>
            <person name="Pidot S.J."/>
            <person name="Stinear T.P."/>
            <person name="Ebersberger I."/>
            <person name="Bode H.B."/>
        </authorList>
    </citation>
    <scope>NUCLEOTIDE SEQUENCE [LARGE SCALE GENOMIC DNA]</scope>
    <source>
        <strain evidence="2 3">DSM 17904</strain>
    </source>
</reference>
<comment type="caution">
    <text evidence="2">The sequence shown here is derived from an EMBL/GenBank/DDBJ whole genome shotgun (WGS) entry which is preliminary data.</text>
</comment>
<evidence type="ECO:0000313" key="2">
    <source>
        <dbReference type="EMBL" id="PHM63938.1"/>
    </source>
</evidence>
<keyword evidence="3" id="KW-1185">Reference proteome</keyword>
<dbReference type="InterPro" id="IPR054252">
    <property type="entry name" value="Pam3_gp18"/>
</dbReference>
<gene>
    <name evidence="2" type="ORF">Xsto_03468</name>
</gene>